<name>A0A2U1U495_9GAMM</name>
<keyword evidence="2" id="KW-1185">Reference proteome</keyword>
<dbReference type="EMBL" id="QDKH01000009">
    <property type="protein sequence ID" value="PWC16404.1"/>
    <property type="molecule type" value="Genomic_DNA"/>
</dbReference>
<accession>A0A2U1U495</accession>
<reference evidence="1 2" key="1">
    <citation type="submission" date="2018-04" db="EMBL/GenBank/DDBJ databases">
        <title>Brenneria corticis sp.nov.</title>
        <authorList>
            <person name="Li Y."/>
        </authorList>
    </citation>
    <scope>NUCLEOTIDE SEQUENCE [LARGE SCALE GENOMIC DNA]</scope>
    <source>
        <strain evidence="1 2">CFCC 11842</strain>
    </source>
</reference>
<dbReference type="Proteomes" id="UP000296159">
    <property type="component" value="Unassembled WGS sequence"/>
</dbReference>
<gene>
    <name evidence="1" type="ORF">DDT56_10025</name>
</gene>
<evidence type="ECO:0000313" key="2">
    <source>
        <dbReference type="Proteomes" id="UP000296159"/>
    </source>
</evidence>
<dbReference type="AlphaFoldDB" id="A0A2U1U495"/>
<protein>
    <submittedName>
        <fullName evidence="1">Uncharacterized protein</fullName>
    </submittedName>
</protein>
<sequence>MAGEKLAADDTAVNMPGDDWQCGLVFSFIWGTLRDSDLFQPAMRASAVSPGSYSYSFISF</sequence>
<organism evidence="1 2">
    <name type="scientific">Brenneria corticis</name>
    <dbReference type="NCBI Taxonomy" id="2173106"/>
    <lineage>
        <taxon>Bacteria</taxon>
        <taxon>Pseudomonadati</taxon>
        <taxon>Pseudomonadota</taxon>
        <taxon>Gammaproteobacteria</taxon>
        <taxon>Enterobacterales</taxon>
        <taxon>Pectobacteriaceae</taxon>
        <taxon>Brenneria</taxon>
    </lineage>
</organism>
<evidence type="ECO:0000313" key="1">
    <source>
        <dbReference type="EMBL" id="PWC16404.1"/>
    </source>
</evidence>
<comment type="caution">
    <text evidence="1">The sequence shown here is derived from an EMBL/GenBank/DDBJ whole genome shotgun (WGS) entry which is preliminary data.</text>
</comment>
<proteinExistence type="predicted"/>